<accession>A0A9Q1KLK9</accession>
<reference evidence="1" key="1">
    <citation type="submission" date="2022-04" db="EMBL/GenBank/DDBJ databases">
        <title>Carnegiea gigantea Genome sequencing and assembly v2.</title>
        <authorList>
            <person name="Copetti D."/>
            <person name="Sanderson M.J."/>
            <person name="Burquez A."/>
            <person name="Wojciechowski M.F."/>
        </authorList>
    </citation>
    <scope>NUCLEOTIDE SEQUENCE</scope>
    <source>
        <strain evidence="1">SGP5-SGP5p</strain>
        <tissue evidence="1">Aerial part</tissue>
    </source>
</reference>
<organism evidence="1 2">
    <name type="scientific">Carnegiea gigantea</name>
    <dbReference type="NCBI Taxonomy" id="171969"/>
    <lineage>
        <taxon>Eukaryota</taxon>
        <taxon>Viridiplantae</taxon>
        <taxon>Streptophyta</taxon>
        <taxon>Embryophyta</taxon>
        <taxon>Tracheophyta</taxon>
        <taxon>Spermatophyta</taxon>
        <taxon>Magnoliopsida</taxon>
        <taxon>eudicotyledons</taxon>
        <taxon>Gunneridae</taxon>
        <taxon>Pentapetalae</taxon>
        <taxon>Caryophyllales</taxon>
        <taxon>Cactineae</taxon>
        <taxon>Cactaceae</taxon>
        <taxon>Cactoideae</taxon>
        <taxon>Echinocereeae</taxon>
        <taxon>Carnegiea</taxon>
    </lineage>
</organism>
<comment type="caution">
    <text evidence="1">The sequence shown here is derived from an EMBL/GenBank/DDBJ whole genome shotgun (WGS) entry which is preliminary data.</text>
</comment>
<dbReference type="AlphaFoldDB" id="A0A9Q1KLK9"/>
<dbReference type="Proteomes" id="UP001153076">
    <property type="component" value="Unassembled WGS sequence"/>
</dbReference>
<sequence length="153" mass="17107">MTPLEPKPPDPFIPCCSSFSCSQNFYLKSFELHGQIPRINYALKVRRSNVRSISLQSRYAGHLDVECKSSIQIGDDKGYSEPLQHAAPRITYYLWAIIRSINQIGVDSSFAVCFGAQVLLRHVAGLMWSARTATNVILNRFIGANSFLPSVLN</sequence>
<dbReference type="PROSITE" id="PS51257">
    <property type="entry name" value="PROKAR_LIPOPROTEIN"/>
    <property type="match status" value="1"/>
</dbReference>
<keyword evidence="2" id="KW-1185">Reference proteome</keyword>
<evidence type="ECO:0000313" key="1">
    <source>
        <dbReference type="EMBL" id="KAJ8445044.1"/>
    </source>
</evidence>
<gene>
    <name evidence="1" type="ORF">Cgig2_022564</name>
</gene>
<name>A0A9Q1KLK9_9CARY</name>
<evidence type="ECO:0000313" key="2">
    <source>
        <dbReference type="Proteomes" id="UP001153076"/>
    </source>
</evidence>
<proteinExistence type="predicted"/>
<dbReference type="EMBL" id="JAKOGI010000081">
    <property type="protein sequence ID" value="KAJ8445044.1"/>
    <property type="molecule type" value="Genomic_DNA"/>
</dbReference>
<protein>
    <submittedName>
        <fullName evidence="1">Uncharacterized protein</fullName>
    </submittedName>
</protein>